<dbReference type="Proteomes" id="UP000198287">
    <property type="component" value="Unassembled WGS sequence"/>
</dbReference>
<evidence type="ECO:0000259" key="2">
    <source>
        <dbReference type="Pfam" id="PF16064"/>
    </source>
</evidence>
<evidence type="ECO:0000313" key="4">
    <source>
        <dbReference type="Proteomes" id="UP000198287"/>
    </source>
</evidence>
<organism evidence="3 4">
    <name type="scientific">Folsomia candida</name>
    <name type="common">Springtail</name>
    <dbReference type="NCBI Taxonomy" id="158441"/>
    <lineage>
        <taxon>Eukaryota</taxon>
        <taxon>Metazoa</taxon>
        <taxon>Ecdysozoa</taxon>
        <taxon>Arthropoda</taxon>
        <taxon>Hexapoda</taxon>
        <taxon>Collembola</taxon>
        <taxon>Entomobryomorpha</taxon>
        <taxon>Isotomoidea</taxon>
        <taxon>Isotomidae</taxon>
        <taxon>Proisotominae</taxon>
        <taxon>Folsomia</taxon>
    </lineage>
</organism>
<protein>
    <recommendedName>
        <fullName evidence="2">DUF4806 domain-containing protein</fullName>
    </recommendedName>
</protein>
<dbReference type="InterPro" id="IPR032071">
    <property type="entry name" value="DUF4806"/>
</dbReference>
<comment type="caution">
    <text evidence="3">The sequence shown here is derived from an EMBL/GenBank/DDBJ whole genome shotgun (WGS) entry which is preliminary data.</text>
</comment>
<reference evidence="3 4" key="1">
    <citation type="submission" date="2015-12" db="EMBL/GenBank/DDBJ databases">
        <title>The genome of Folsomia candida.</title>
        <authorList>
            <person name="Faddeeva A."/>
            <person name="Derks M.F."/>
            <person name="Anvar Y."/>
            <person name="Smit S."/>
            <person name="Van Straalen N."/>
            <person name="Roelofs D."/>
        </authorList>
    </citation>
    <scope>NUCLEOTIDE SEQUENCE [LARGE SCALE GENOMIC DNA]</scope>
    <source>
        <strain evidence="3 4">VU population</strain>
        <tissue evidence="3">Whole body</tissue>
    </source>
</reference>
<feature type="compositionally biased region" description="Polar residues" evidence="1">
    <location>
        <begin position="154"/>
        <end position="176"/>
    </location>
</feature>
<dbReference type="PANTHER" id="PTHR34153">
    <property type="entry name" value="SI:CH211-262H13.3-RELATED-RELATED"/>
    <property type="match status" value="1"/>
</dbReference>
<keyword evidence="4" id="KW-1185">Reference proteome</keyword>
<accession>A0A226D3C3</accession>
<feature type="compositionally biased region" description="Basic and acidic residues" evidence="1">
    <location>
        <begin position="107"/>
        <end position="119"/>
    </location>
</feature>
<sequence length="404" mass="45797">MEFAVVEFMVTKEVATVPLTWISENEEETWWPPYKTNDRILKAVKIKEGVNPMSWAKHIIRVIKLYRTFATAVENEKKAVYTSNLESEAESSEKKKGNRPRRKTTKYNRDSDTSEENHRPVTSRKIIPCPPQPNLSPVSSSEPSPPPRTSTPTQYFSLAQGSGTLPAQRQESNLSKKQFVEGSSSSEDEGSLSALQNKLDAIGSNFKDGTRDKEQEGSSPIKFEDYVVHSLERLHQKIDLQGSVLVKLCNFVMAQNSKNPIISKSPRPEFKFPVENFEELAELEKKLMTSKLFYNQLVGFLAIIGGKDYKETIAGILPYLFTNELAEKIAWDGIRKKNPKKAFKTLRIKQVLFDAVRQNPLVNRSVTDKEMKAKGASWFQHATDRIKAAALKRNKGLEEEAEEI</sequence>
<feature type="domain" description="DUF4806" evidence="2">
    <location>
        <begin position="268"/>
        <end position="354"/>
    </location>
</feature>
<feature type="region of interest" description="Disordered" evidence="1">
    <location>
        <begin position="81"/>
        <end position="191"/>
    </location>
</feature>
<evidence type="ECO:0000313" key="3">
    <source>
        <dbReference type="EMBL" id="OXA39719.1"/>
    </source>
</evidence>
<evidence type="ECO:0000256" key="1">
    <source>
        <dbReference type="SAM" id="MobiDB-lite"/>
    </source>
</evidence>
<dbReference type="PANTHER" id="PTHR34153:SF2">
    <property type="entry name" value="SI:CH211-262H13.3-RELATED"/>
    <property type="match status" value="1"/>
</dbReference>
<dbReference type="AlphaFoldDB" id="A0A226D3C3"/>
<name>A0A226D3C3_FOLCA</name>
<dbReference type="Pfam" id="PF16064">
    <property type="entry name" value="DUF4806"/>
    <property type="match status" value="1"/>
</dbReference>
<dbReference type="EMBL" id="LNIX01000037">
    <property type="protein sequence ID" value="OXA39719.1"/>
    <property type="molecule type" value="Genomic_DNA"/>
</dbReference>
<proteinExistence type="predicted"/>
<dbReference type="OrthoDB" id="6780942at2759"/>
<gene>
    <name evidence="3" type="ORF">Fcan01_25601</name>
</gene>
<feature type="compositionally biased region" description="Basic residues" evidence="1">
    <location>
        <begin position="96"/>
        <end position="106"/>
    </location>
</feature>